<dbReference type="RefSeq" id="WP_377260633.1">
    <property type="nucleotide sequence ID" value="NZ_JBHLUH010000079.1"/>
</dbReference>
<feature type="transmembrane region" description="Helical" evidence="2">
    <location>
        <begin position="90"/>
        <end position="110"/>
    </location>
</feature>
<evidence type="ECO:0000313" key="4">
    <source>
        <dbReference type="Proteomes" id="UP001589867"/>
    </source>
</evidence>
<proteinExistence type="predicted"/>
<reference evidence="3 4" key="1">
    <citation type="submission" date="2024-09" db="EMBL/GenBank/DDBJ databases">
        <authorList>
            <person name="Sun Q."/>
            <person name="Mori K."/>
        </authorList>
    </citation>
    <scope>NUCLEOTIDE SEQUENCE [LARGE SCALE GENOMIC DNA]</scope>
    <source>
        <strain evidence="3 4">TBRC 3947</strain>
    </source>
</reference>
<evidence type="ECO:0000313" key="3">
    <source>
        <dbReference type="EMBL" id="MFC0533143.1"/>
    </source>
</evidence>
<feature type="transmembrane region" description="Helical" evidence="2">
    <location>
        <begin position="63"/>
        <end position="83"/>
    </location>
</feature>
<evidence type="ECO:0000256" key="1">
    <source>
        <dbReference type="SAM" id="MobiDB-lite"/>
    </source>
</evidence>
<protein>
    <submittedName>
        <fullName evidence="3">Uncharacterized protein</fullName>
    </submittedName>
</protein>
<evidence type="ECO:0000256" key="2">
    <source>
        <dbReference type="SAM" id="Phobius"/>
    </source>
</evidence>
<dbReference type="EMBL" id="JBHLUH010000079">
    <property type="protein sequence ID" value="MFC0533143.1"/>
    <property type="molecule type" value="Genomic_DNA"/>
</dbReference>
<feature type="transmembrane region" description="Helical" evidence="2">
    <location>
        <begin position="36"/>
        <end position="57"/>
    </location>
</feature>
<keyword evidence="4" id="KW-1185">Reference proteome</keyword>
<name>A0ABV6MFK5_9ACTN</name>
<organism evidence="3 4">
    <name type="scientific">Phytohabitans kaempferiae</name>
    <dbReference type="NCBI Taxonomy" id="1620943"/>
    <lineage>
        <taxon>Bacteria</taxon>
        <taxon>Bacillati</taxon>
        <taxon>Actinomycetota</taxon>
        <taxon>Actinomycetes</taxon>
        <taxon>Micromonosporales</taxon>
        <taxon>Micromonosporaceae</taxon>
    </lineage>
</organism>
<feature type="transmembrane region" description="Helical" evidence="2">
    <location>
        <begin position="116"/>
        <end position="133"/>
    </location>
</feature>
<feature type="compositionally biased region" description="Pro residues" evidence="1">
    <location>
        <begin position="286"/>
        <end position="300"/>
    </location>
</feature>
<dbReference type="Proteomes" id="UP001589867">
    <property type="component" value="Unassembled WGS sequence"/>
</dbReference>
<sequence length="318" mass="34068">MSKSNLGRLFGGRGKGATVTVIDSRVHRSSVRNAKLAFILTLAIVAVLATTVASSYMHPILGLLLGLFLGAVIGALVGAVVLVWPVLRVLWWWATEVSLVTGLVYGWVALATHTNVFVRLAVVLILVGVPAAVSPIRRRIVAVAWCLIVRHRLRVCFNQFIVANRSGSLPLILWARPTPVGERVWIYLRPGLSAKDLDARLDKMAVTCWAASVLVERASTTNAAYLRVDIKRREVLTDLVTNPLVDEIPGLDDLGIPRTKKPAATATVGGLDLTDVPADDTVTVPAPRPSPRPSPAPTPAPATATANSADGEDISDWI</sequence>
<accession>A0ABV6MFK5</accession>
<keyword evidence="2" id="KW-0812">Transmembrane</keyword>
<keyword evidence="2" id="KW-0472">Membrane</keyword>
<keyword evidence="2" id="KW-1133">Transmembrane helix</keyword>
<feature type="region of interest" description="Disordered" evidence="1">
    <location>
        <begin position="269"/>
        <end position="318"/>
    </location>
</feature>
<comment type="caution">
    <text evidence="3">The sequence shown here is derived from an EMBL/GenBank/DDBJ whole genome shotgun (WGS) entry which is preliminary data.</text>
</comment>
<gene>
    <name evidence="3" type="ORF">ACFFIA_36605</name>
</gene>